<sequence>MCGIVGIAARRDVVGNLIYGLKALEYRGYDSAGIALITDQGLTRLRAKGKVAELEQLQQQHSVQGHTGIAHTRWATHGVPAERNAHPMTSRDEIAVVHNGIIENHAELRDELRAKGYDFTSETDTEVIAHLVHAEKAAGKDLLDAVLTVVRRLHGAYAIAVLSLQDPGRVIGARKGSPMVMGLGDGEHYIASDIHALLPITRRFVYLEEGDVAEITIERARVFDIHGVEQQRKVKEAHFSADAVERGEYRHYMLKEIHEQPVAVADTLEGRLLDGQILTGIFGPQAVQLLKQTEAVQFVACGSSYHASMVAKYWIEALARIPVSVEIASEYRYRDPVVPKNTLLVTVSQSGETADTLAALRMAKSLGYLAELAICNVPESSLVRESALCLMTRAGPEIGVASTKAFVTQLTALLLLALELGRQHGLDATRYRDGVTQLEHLPQAVADALKLDPEIRVLAERFASKHHALFLGRGRQFPIAMEGALKLKEISYIHAEAYPAGELKHGPLALVDEDMPVIAVAPNDHLLEKLKSNIEEVRARGGQLIVFADKSVSRGITHPQETLLELEPCGELIAPIVFTIPLQLLSYHVAVLKGTDVDQPRNLAKSVTVE</sequence>
<dbReference type="OrthoDB" id="9761808at2"/>
<comment type="subcellular location">
    <subcellularLocation>
        <location evidence="2 10">Cytoplasm</location>
    </subcellularLocation>
</comment>
<dbReference type="Gene3D" id="3.60.20.10">
    <property type="entry name" value="Glutamine Phosphoribosylpyrophosphate, subunit 1, domain 1"/>
    <property type="match status" value="1"/>
</dbReference>
<dbReference type="InterPro" id="IPR017932">
    <property type="entry name" value="GATase_2_dom"/>
</dbReference>
<dbReference type="GO" id="GO:0006487">
    <property type="term" value="P:protein N-linked glycosylation"/>
    <property type="evidence" value="ECO:0007669"/>
    <property type="project" value="TreeGrafter"/>
</dbReference>
<evidence type="ECO:0000259" key="11">
    <source>
        <dbReference type="PROSITE" id="PS51278"/>
    </source>
</evidence>
<dbReference type="SUPFAM" id="SSF56235">
    <property type="entry name" value="N-terminal nucleophile aminohydrolases (Ntn hydrolases)"/>
    <property type="match status" value="1"/>
</dbReference>
<dbReference type="Gene3D" id="3.40.50.10490">
    <property type="entry name" value="Glucose-6-phosphate isomerase like protein, domain 1"/>
    <property type="match status" value="2"/>
</dbReference>
<keyword evidence="5 10" id="KW-0963">Cytoplasm</keyword>
<dbReference type="HAMAP" id="MF_00164">
    <property type="entry name" value="GlmS"/>
    <property type="match status" value="1"/>
</dbReference>
<evidence type="ECO:0000256" key="4">
    <source>
        <dbReference type="ARBA" id="ARBA00016090"/>
    </source>
</evidence>
<protein>
    <recommendedName>
        <fullName evidence="4 10">Glutamine--fructose-6-phosphate aminotransferase [isomerizing]</fullName>
        <ecNumber evidence="3 10">2.6.1.16</ecNumber>
    </recommendedName>
    <alternativeName>
        <fullName evidence="10">D-fructose-6-phosphate amidotransferase</fullName>
    </alternativeName>
    <alternativeName>
        <fullName evidence="10">GFAT</fullName>
    </alternativeName>
    <alternativeName>
        <fullName evidence="10">Glucosamine-6-phosphate synthase</fullName>
    </alternativeName>
    <alternativeName>
        <fullName evidence="10">Hexosephosphate aminotransferase</fullName>
    </alternativeName>
    <alternativeName>
        <fullName evidence="10">L-glutamine--D-fructose-6-phosphate amidotransferase</fullName>
    </alternativeName>
</protein>
<evidence type="ECO:0000256" key="8">
    <source>
        <dbReference type="ARBA" id="ARBA00022737"/>
    </source>
</evidence>
<evidence type="ECO:0000313" key="14">
    <source>
        <dbReference type="Proteomes" id="UP000241074"/>
    </source>
</evidence>
<evidence type="ECO:0000256" key="9">
    <source>
        <dbReference type="ARBA" id="ARBA00022962"/>
    </source>
</evidence>
<evidence type="ECO:0000256" key="1">
    <source>
        <dbReference type="ARBA" id="ARBA00001031"/>
    </source>
</evidence>
<gene>
    <name evidence="10 13" type="primary">glmS</name>
    <name evidence="13" type="ORF">C7S18_14685</name>
</gene>
<dbReference type="FunFam" id="3.60.20.10:FF:000006">
    <property type="entry name" value="Glutamine--fructose-6-phosphate aminotransferase [isomerizing]"/>
    <property type="match status" value="1"/>
</dbReference>
<keyword evidence="8" id="KW-0677">Repeat</keyword>
<comment type="catalytic activity">
    <reaction evidence="1 10">
        <text>D-fructose 6-phosphate + L-glutamine = D-glucosamine 6-phosphate + L-glutamate</text>
        <dbReference type="Rhea" id="RHEA:13237"/>
        <dbReference type="ChEBI" id="CHEBI:29985"/>
        <dbReference type="ChEBI" id="CHEBI:58359"/>
        <dbReference type="ChEBI" id="CHEBI:58725"/>
        <dbReference type="ChEBI" id="CHEBI:61527"/>
        <dbReference type="EC" id="2.6.1.16"/>
    </reaction>
</comment>
<evidence type="ECO:0000256" key="5">
    <source>
        <dbReference type="ARBA" id="ARBA00022490"/>
    </source>
</evidence>
<evidence type="ECO:0000256" key="10">
    <source>
        <dbReference type="HAMAP-Rule" id="MF_00164"/>
    </source>
</evidence>
<dbReference type="InterPro" id="IPR035466">
    <property type="entry name" value="GlmS/AgaS_SIS"/>
</dbReference>
<feature type="domain" description="SIS" evidence="12">
    <location>
        <begin position="458"/>
        <end position="600"/>
    </location>
</feature>
<keyword evidence="6 10" id="KW-0032">Aminotransferase</keyword>
<feature type="active site" description="For Fru-6P isomerization activity" evidence="10">
    <location>
        <position position="605"/>
    </location>
</feature>
<dbReference type="InterPro" id="IPR047084">
    <property type="entry name" value="GFAT_N"/>
</dbReference>
<dbReference type="CDD" id="cd05009">
    <property type="entry name" value="SIS_GlmS_GlmD_2"/>
    <property type="match status" value="1"/>
</dbReference>
<comment type="function">
    <text evidence="10">Catalyzes the first step in hexosamine metabolism, converting fructose-6P into glucosamine-6P using glutamine as a nitrogen source.</text>
</comment>
<keyword evidence="14" id="KW-1185">Reference proteome</keyword>
<keyword evidence="7 10" id="KW-0808">Transferase</keyword>
<proteinExistence type="inferred from homology"/>
<dbReference type="PANTHER" id="PTHR10937:SF0">
    <property type="entry name" value="GLUTAMINE--FRUCTOSE-6-PHOSPHATE TRANSAMINASE (ISOMERIZING)"/>
    <property type="match status" value="1"/>
</dbReference>
<reference evidence="13 14" key="1">
    <citation type="submission" date="2018-03" db="EMBL/GenBank/DDBJ databases">
        <title>Ahniella affigens gen. nov., sp. nov., a gammaproteobacterium isolated from sandy soil near a stream.</title>
        <authorList>
            <person name="Ko Y."/>
            <person name="Kim J.-H."/>
        </authorList>
    </citation>
    <scope>NUCLEOTIDE SEQUENCE [LARGE SCALE GENOMIC DNA]</scope>
    <source>
        <strain evidence="13 14">D13</strain>
    </source>
</reference>
<dbReference type="PROSITE" id="PS51464">
    <property type="entry name" value="SIS"/>
    <property type="match status" value="2"/>
</dbReference>
<dbReference type="NCBIfam" id="TIGR01135">
    <property type="entry name" value="glmS"/>
    <property type="match status" value="1"/>
</dbReference>
<feature type="domain" description="SIS" evidence="12">
    <location>
        <begin position="286"/>
        <end position="426"/>
    </location>
</feature>
<feature type="domain" description="Glutamine amidotransferase type-2" evidence="11">
    <location>
        <begin position="2"/>
        <end position="218"/>
    </location>
</feature>
<accession>A0A2P1PU36</accession>
<dbReference type="CDD" id="cd05008">
    <property type="entry name" value="SIS_GlmS_GlmD_1"/>
    <property type="match status" value="1"/>
</dbReference>
<dbReference type="InterPro" id="IPR029055">
    <property type="entry name" value="Ntn_hydrolases_N"/>
</dbReference>
<dbReference type="PANTHER" id="PTHR10937">
    <property type="entry name" value="GLUCOSAMINE--FRUCTOSE-6-PHOSPHATE AMINOTRANSFERASE, ISOMERIZING"/>
    <property type="match status" value="1"/>
</dbReference>
<dbReference type="GO" id="GO:0006002">
    <property type="term" value="P:fructose 6-phosphate metabolic process"/>
    <property type="evidence" value="ECO:0007669"/>
    <property type="project" value="TreeGrafter"/>
</dbReference>
<dbReference type="GO" id="GO:0005829">
    <property type="term" value="C:cytosol"/>
    <property type="evidence" value="ECO:0007669"/>
    <property type="project" value="TreeGrafter"/>
</dbReference>
<name>A0A2P1PU36_9GAMM</name>
<dbReference type="FunFam" id="3.40.50.10490:FF:000002">
    <property type="entry name" value="Glutamine--fructose-6-phosphate aminotransferase [isomerizing]"/>
    <property type="match status" value="1"/>
</dbReference>
<dbReference type="EMBL" id="CP027860">
    <property type="protein sequence ID" value="AVP98357.1"/>
    <property type="molecule type" value="Genomic_DNA"/>
</dbReference>
<dbReference type="InterPro" id="IPR005855">
    <property type="entry name" value="GFAT"/>
</dbReference>
<evidence type="ECO:0000256" key="6">
    <source>
        <dbReference type="ARBA" id="ARBA00022576"/>
    </source>
</evidence>
<dbReference type="GO" id="GO:0046349">
    <property type="term" value="P:amino sugar biosynthetic process"/>
    <property type="evidence" value="ECO:0007669"/>
    <property type="project" value="UniProtKB-ARBA"/>
</dbReference>
<dbReference type="Pfam" id="PF01380">
    <property type="entry name" value="SIS"/>
    <property type="match status" value="2"/>
</dbReference>
<evidence type="ECO:0000256" key="7">
    <source>
        <dbReference type="ARBA" id="ARBA00022679"/>
    </source>
</evidence>
<dbReference type="InterPro" id="IPR001347">
    <property type="entry name" value="SIS_dom"/>
</dbReference>
<dbReference type="InterPro" id="IPR046348">
    <property type="entry name" value="SIS_dom_sf"/>
</dbReference>
<dbReference type="InterPro" id="IPR035490">
    <property type="entry name" value="GlmS/FrlB_SIS"/>
</dbReference>
<feature type="initiator methionine" description="Removed" evidence="10">
    <location>
        <position position="1"/>
    </location>
</feature>
<dbReference type="GO" id="GO:0005975">
    <property type="term" value="P:carbohydrate metabolic process"/>
    <property type="evidence" value="ECO:0007669"/>
    <property type="project" value="UniProtKB-UniRule"/>
</dbReference>
<dbReference type="KEGG" id="xba:C7S18_14685"/>
<dbReference type="Pfam" id="PF13522">
    <property type="entry name" value="GATase_6"/>
    <property type="match status" value="1"/>
</dbReference>
<dbReference type="Proteomes" id="UP000241074">
    <property type="component" value="Chromosome"/>
</dbReference>
<feature type="active site" description="Nucleophile; for GATase activity" evidence="10">
    <location>
        <position position="2"/>
    </location>
</feature>
<organism evidence="13 14">
    <name type="scientific">Ahniella affigens</name>
    <dbReference type="NCBI Taxonomy" id="2021234"/>
    <lineage>
        <taxon>Bacteria</taxon>
        <taxon>Pseudomonadati</taxon>
        <taxon>Pseudomonadota</taxon>
        <taxon>Gammaproteobacteria</taxon>
        <taxon>Lysobacterales</taxon>
        <taxon>Rhodanobacteraceae</taxon>
        <taxon>Ahniella</taxon>
    </lineage>
</organism>
<dbReference type="CDD" id="cd00714">
    <property type="entry name" value="GFAT"/>
    <property type="match status" value="1"/>
</dbReference>
<evidence type="ECO:0000313" key="13">
    <source>
        <dbReference type="EMBL" id="AVP98357.1"/>
    </source>
</evidence>
<dbReference type="GO" id="GO:0004360">
    <property type="term" value="F:glutamine-fructose-6-phosphate transaminase (isomerizing) activity"/>
    <property type="evidence" value="ECO:0007669"/>
    <property type="project" value="UniProtKB-UniRule"/>
</dbReference>
<keyword evidence="9" id="KW-0315">Glutamine amidotransferase</keyword>
<evidence type="ECO:0000256" key="2">
    <source>
        <dbReference type="ARBA" id="ARBA00004496"/>
    </source>
</evidence>
<dbReference type="RefSeq" id="WP_106892278.1">
    <property type="nucleotide sequence ID" value="NZ_CP027860.1"/>
</dbReference>
<dbReference type="FunFam" id="3.40.50.10490:FF:000001">
    <property type="entry name" value="Glutamine--fructose-6-phosphate aminotransferase [isomerizing]"/>
    <property type="match status" value="1"/>
</dbReference>
<comment type="subunit">
    <text evidence="10">Homodimer.</text>
</comment>
<reference evidence="13 14" key="2">
    <citation type="submission" date="2018-03" db="EMBL/GenBank/DDBJ databases">
        <authorList>
            <person name="Keele B.F."/>
        </authorList>
    </citation>
    <scope>NUCLEOTIDE SEQUENCE [LARGE SCALE GENOMIC DNA]</scope>
    <source>
        <strain evidence="13 14">D13</strain>
    </source>
</reference>
<dbReference type="AlphaFoldDB" id="A0A2P1PU36"/>
<evidence type="ECO:0000256" key="3">
    <source>
        <dbReference type="ARBA" id="ARBA00012916"/>
    </source>
</evidence>
<dbReference type="PROSITE" id="PS51278">
    <property type="entry name" value="GATASE_TYPE_2"/>
    <property type="match status" value="1"/>
</dbReference>
<dbReference type="GO" id="GO:0097367">
    <property type="term" value="F:carbohydrate derivative binding"/>
    <property type="evidence" value="ECO:0007669"/>
    <property type="project" value="InterPro"/>
</dbReference>
<dbReference type="EC" id="2.6.1.16" evidence="3 10"/>
<dbReference type="NCBIfam" id="NF001484">
    <property type="entry name" value="PRK00331.1"/>
    <property type="match status" value="1"/>
</dbReference>
<dbReference type="GO" id="GO:0006047">
    <property type="term" value="P:UDP-N-acetylglucosamine metabolic process"/>
    <property type="evidence" value="ECO:0007669"/>
    <property type="project" value="TreeGrafter"/>
</dbReference>
<dbReference type="SUPFAM" id="SSF53697">
    <property type="entry name" value="SIS domain"/>
    <property type="match status" value="1"/>
</dbReference>
<evidence type="ECO:0000259" key="12">
    <source>
        <dbReference type="PROSITE" id="PS51464"/>
    </source>
</evidence>